<protein>
    <submittedName>
        <fullName evidence="3">Transcriptional regulator</fullName>
    </submittedName>
</protein>
<dbReference type="InterPro" id="IPR010982">
    <property type="entry name" value="Lambda_DNA-bd_dom_sf"/>
</dbReference>
<dbReference type="PANTHER" id="PTHR46797">
    <property type="entry name" value="HTH-TYPE TRANSCRIPTIONAL REGULATOR"/>
    <property type="match status" value="1"/>
</dbReference>
<dbReference type="Proteomes" id="UP000092578">
    <property type="component" value="Unassembled WGS sequence"/>
</dbReference>
<dbReference type="Gene3D" id="1.10.260.40">
    <property type="entry name" value="lambda repressor-like DNA-binding domains"/>
    <property type="match status" value="1"/>
</dbReference>
<dbReference type="SMART" id="SM00530">
    <property type="entry name" value="HTH_XRE"/>
    <property type="match status" value="1"/>
</dbReference>
<dbReference type="EMBL" id="MAYT01000027">
    <property type="protein sequence ID" value="OCA85258.1"/>
    <property type="molecule type" value="Genomic_DNA"/>
</dbReference>
<evidence type="ECO:0000256" key="1">
    <source>
        <dbReference type="ARBA" id="ARBA00023125"/>
    </source>
</evidence>
<evidence type="ECO:0000313" key="4">
    <source>
        <dbReference type="Proteomes" id="UP000092578"/>
    </source>
</evidence>
<dbReference type="CDD" id="cd00093">
    <property type="entry name" value="HTH_XRE"/>
    <property type="match status" value="1"/>
</dbReference>
<keyword evidence="1" id="KW-0238">DNA-binding</keyword>
<accession>A0A1B9ANM6</accession>
<dbReference type="Pfam" id="PF01381">
    <property type="entry name" value="HTH_3"/>
    <property type="match status" value="1"/>
</dbReference>
<comment type="caution">
    <text evidence="3">The sequence shown here is derived from an EMBL/GenBank/DDBJ whole genome shotgun (WGS) entry which is preliminary data.</text>
</comment>
<dbReference type="GO" id="GO:0003700">
    <property type="term" value="F:DNA-binding transcription factor activity"/>
    <property type="evidence" value="ECO:0007669"/>
    <property type="project" value="TreeGrafter"/>
</dbReference>
<organism evidence="3 4">
    <name type="scientific">Pseudobacillus wudalianchiensis</name>
    <dbReference type="NCBI Taxonomy" id="1743143"/>
    <lineage>
        <taxon>Bacteria</taxon>
        <taxon>Bacillati</taxon>
        <taxon>Bacillota</taxon>
        <taxon>Bacilli</taxon>
        <taxon>Bacillales</taxon>
        <taxon>Bacillaceae</taxon>
        <taxon>Pseudobacillus</taxon>
    </lineage>
</organism>
<evidence type="ECO:0000259" key="2">
    <source>
        <dbReference type="PROSITE" id="PS50943"/>
    </source>
</evidence>
<dbReference type="SUPFAM" id="SSF47413">
    <property type="entry name" value="lambda repressor-like DNA-binding domains"/>
    <property type="match status" value="1"/>
</dbReference>
<dbReference type="PANTHER" id="PTHR46797:SF1">
    <property type="entry name" value="METHYLPHOSPHONATE SYNTHASE"/>
    <property type="match status" value="1"/>
</dbReference>
<dbReference type="InterPro" id="IPR050807">
    <property type="entry name" value="TransReg_Diox_bact_type"/>
</dbReference>
<proteinExistence type="predicted"/>
<evidence type="ECO:0000313" key="3">
    <source>
        <dbReference type="EMBL" id="OCA85258.1"/>
    </source>
</evidence>
<dbReference type="RefSeq" id="WP_065411225.1">
    <property type="nucleotide sequence ID" value="NZ_MAYT01000027.1"/>
</dbReference>
<dbReference type="GO" id="GO:0005829">
    <property type="term" value="C:cytosol"/>
    <property type="evidence" value="ECO:0007669"/>
    <property type="project" value="TreeGrafter"/>
</dbReference>
<reference evidence="4" key="1">
    <citation type="submission" date="2016-05" db="EMBL/GenBank/DDBJ databases">
        <authorList>
            <person name="Liu B."/>
            <person name="Wang J."/>
            <person name="Zhu Y."/>
            <person name="Liu G."/>
            <person name="Chen Q."/>
            <person name="Chen Z."/>
            <person name="Lan J."/>
            <person name="Che J."/>
            <person name="Ge C."/>
            <person name="Shi H."/>
            <person name="Pan Z."/>
            <person name="Liu X."/>
        </authorList>
    </citation>
    <scope>NUCLEOTIDE SEQUENCE [LARGE SCALE GENOMIC DNA]</scope>
    <source>
        <strain evidence="4">FJAT-27215</strain>
    </source>
</reference>
<keyword evidence="4" id="KW-1185">Reference proteome</keyword>
<dbReference type="AlphaFoldDB" id="A0A1B9ANM6"/>
<feature type="domain" description="HTH cro/C1-type" evidence="2">
    <location>
        <begin position="5"/>
        <end position="59"/>
    </location>
</feature>
<sequence>MRVWLKELRLQIGMTQNEVAEKSGVERAYYTMIELGSRNPSVEVAKKIAHTLGFNWTIFFDNICNETKHNQEVC</sequence>
<gene>
    <name evidence="3" type="ORF">A8F95_11335</name>
</gene>
<dbReference type="GO" id="GO:0003677">
    <property type="term" value="F:DNA binding"/>
    <property type="evidence" value="ECO:0007669"/>
    <property type="project" value="UniProtKB-KW"/>
</dbReference>
<name>A0A1B9ANM6_9BACI</name>
<dbReference type="InterPro" id="IPR001387">
    <property type="entry name" value="Cro/C1-type_HTH"/>
</dbReference>
<dbReference type="PROSITE" id="PS50943">
    <property type="entry name" value="HTH_CROC1"/>
    <property type="match status" value="1"/>
</dbReference>